<reference evidence="2 3" key="1">
    <citation type="journal article" date="2016" name="Front. Microbiol.">
        <title>Single-Cell (Meta-)Genomics of a Dimorphic Candidatus Thiomargarita nelsonii Reveals Genomic Plasticity.</title>
        <authorList>
            <person name="Flood B.E."/>
            <person name="Fliss P."/>
            <person name="Jones D.S."/>
            <person name="Dick G.J."/>
            <person name="Jain S."/>
            <person name="Kaster A.K."/>
            <person name="Winkel M."/>
            <person name="Mussmann M."/>
            <person name="Bailey J."/>
        </authorList>
    </citation>
    <scope>NUCLEOTIDE SEQUENCE [LARGE SCALE GENOMIC DNA]</scope>
    <source>
        <strain evidence="2">Hydrate Ridge</strain>
    </source>
</reference>
<sequence length="181" mass="21083">MAWDFLYLCRISTTTHWGGLYLLNDKQTWEFFCYTYELLWRADSKGRSKSSKSRIQNGKYEIKVRSDGSKGWRLQLSGTGHRTYIQIHRAHKTMFIEGCILPIHSTDLREIQNKILSLGKNKVYKKSRYGTDKLRTADRGLQTRSIQLMEKMKKRYDKLSQGKTGKATILITTLLPSVTPK</sequence>
<dbReference type="Proteomes" id="UP000030428">
    <property type="component" value="Unassembled WGS sequence"/>
</dbReference>
<protein>
    <recommendedName>
        <fullName evidence="1">DUF5675 domain-containing protein</fullName>
    </recommendedName>
</protein>
<feature type="domain" description="DUF5675" evidence="1">
    <location>
        <begin position="20"/>
        <end position="107"/>
    </location>
</feature>
<keyword evidence="3" id="KW-1185">Reference proteome</keyword>
<proteinExistence type="predicted"/>
<name>A0A4E0QL45_9GAMM</name>
<evidence type="ECO:0000313" key="2">
    <source>
        <dbReference type="EMBL" id="TGO01948.1"/>
    </source>
</evidence>
<evidence type="ECO:0000313" key="3">
    <source>
        <dbReference type="Proteomes" id="UP000030428"/>
    </source>
</evidence>
<dbReference type="AlphaFoldDB" id="A0A4E0QL45"/>
<dbReference type="InterPro" id="IPR043732">
    <property type="entry name" value="DUF5675"/>
</dbReference>
<comment type="caution">
    <text evidence="2">The sequence shown here is derived from an EMBL/GenBank/DDBJ whole genome shotgun (WGS) entry which is preliminary data.</text>
</comment>
<organism evidence="2 3">
    <name type="scientific">Candidatus Thiomargarita nelsonii</name>
    <dbReference type="NCBI Taxonomy" id="1003181"/>
    <lineage>
        <taxon>Bacteria</taxon>
        <taxon>Pseudomonadati</taxon>
        <taxon>Pseudomonadota</taxon>
        <taxon>Gammaproteobacteria</taxon>
        <taxon>Thiotrichales</taxon>
        <taxon>Thiotrichaceae</taxon>
        <taxon>Thiomargarita</taxon>
    </lineage>
</organism>
<dbReference type="Pfam" id="PF18925">
    <property type="entry name" value="DUF5675"/>
    <property type="match status" value="1"/>
</dbReference>
<gene>
    <name evidence="2" type="ORF">PN36_33905</name>
</gene>
<accession>A0A4E0QL45</accession>
<evidence type="ECO:0000259" key="1">
    <source>
        <dbReference type="Pfam" id="PF18925"/>
    </source>
</evidence>
<dbReference type="EMBL" id="JSZA02000373">
    <property type="protein sequence ID" value="TGO01948.1"/>
    <property type="molecule type" value="Genomic_DNA"/>
</dbReference>